<dbReference type="Proteomes" id="UP001595798">
    <property type="component" value="Unassembled WGS sequence"/>
</dbReference>
<dbReference type="PROSITE" id="PS50885">
    <property type="entry name" value="HAMP"/>
    <property type="match status" value="1"/>
</dbReference>
<dbReference type="PRINTS" id="PR00260">
    <property type="entry name" value="CHEMTRNSDUCR"/>
</dbReference>
<name>A0ABV8QHA7_9GAMM</name>
<comment type="subcellular location">
    <subcellularLocation>
        <location evidence="1">Membrane</location>
        <topology evidence="1">Multi-pass membrane protein</topology>
    </subcellularLocation>
</comment>
<dbReference type="PANTHER" id="PTHR32089">
    <property type="entry name" value="METHYL-ACCEPTING CHEMOTAXIS PROTEIN MCPB"/>
    <property type="match status" value="1"/>
</dbReference>
<accession>A0ABV8QHA7</accession>
<keyword evidence="8" id="KW-0175">Coiled coil</keyword>
<keyword evidence="13" id="KW-1185">Reference proteome</keyword>
<feature type="domain" description="Methyl-accepting transducer" evidence="10">
    <location>
        <begin position="262"/>
        <end position="498"/>
    </location>
</feature>
<feature type="coiled-coil region" evidence="8">
    <location>
        <begin position="256"/>
        <end position="283"/>
    </location>
</feature>
<evidence type="ECO:0000313" key="13">
    <source>
        <dbReference type="Proteomes" id="UP001595798"/>
    </source>
</evidence>
<protein>
    <submittedName>
        <fullName evidence="12">Methyl-accepting chemotaxis protein</fullName>
    </submittedName>
</protein>
<comment type="caution">
    <text evidence="12">The sequence shown here is derived from an EMBL/GenBank/DDBJ whole genome shotgun (WGS) entry which is preliminary data.</text>
</comment>
<organism evidence="12 13">
    <name type="scientific">Marinobacter lacisalsi</name>
    <dbReference type="NCBI Taxonomy" id="475979"/>
    <lineage>
        <taxon>Bacteria</taxon>
        <taxon>Pseudomonadati</taxon>
        <taxon>Pseudomonadota</taxon>
        <taxon>Gammaproteobacteria</taxon>
        <taxon>Pseudomonadales</taxon>
        <taxon>Marinobacteraceae</taxon>
        <taxon>Marinobacter</taxon>
    </lineage>
</organism>
<feature type="domain" description="HAMP" evidence="11">
    <location>
        <begin position="204"/>
        <end position="257"/>
    </location>
</feature>
<evidence type="ECO:0000256" key="3">
    <source>
        <dbReference type="ARBA" id="ARBA00022989"/>
    </source>
</evidence>
<evidence type="ECO:0000256" key="5">
    <source>
        <dbReference type="ARBA" id="ARBA00023224"/>
    </source>
</evidence>
<evidence type="ECO:0000256" key="8">
    <source>
        <dbReference type="SAM" id="Coils"/>
    </source>
</evidence>
<dbReference type="InterPro" id="IPR004090">
    <property type="entry name" value="Chemotax_Me-accpt_rcpt"/>
</dbReference>
<dbReference type="RefSeq" id="WP_379886512.1">
    <property type="nucleotide sequence ID" value="NZ_JBHSDI010000011.1"/>
</dbReference>
<evidence type="ECO:0000256" key="7">
    <source>
        <dbReference type="PROSITE-ProRule" id="PRU00284"/>
    </source>
</evidence>
<evidence type="ECO:0000256" key="2">
    <source>
        <dbReference type="ARBA" id="ARBA00022692"/>
    </source>
</evidence>
<dbReference type="SMART" id="SM00283">
    <property type="entry name" value="MA"/>
    <property type="match status" value="1"/>
</dbReference>
<evidence type="ECO:0000256" key="9">
    <source>
        <dbReference type="SAM" id="Phobius"/>
    </source>
</evidence>
<keyword evidence="4 9" id="KW-0472">Membrane</keyword>
<evidence type="ECO:0000313" key="12">
    <source>
        <dbReference type="EMBL" id="MFC4258970.1"/>
    </source>
</evidence>
<keyword evidence="3 9" id="KW-1133">Transmembrane helix</keyword>
<comment type="similarity">
    <text evidence="6">Belongs to the methyl-accepting chemotaxis (MCP) protein family.</text>
</comment>
<sequence>MLATVRARIFFFAFLAVSALAALAMVSWSIIDQASRATDSLVNHELRQSWQLTDLEQDLRRIQDLSYKIKAQLLLWDEVDQQFDTIQTSFPERWQAVSGNPELATWADRNRESYAEVEALLKAMAEGIDAKSYYQVGQVVDFRLMPAVNPMLSAISEQQMETRQSIQTSADSLLDFMERQGGYLVAGSLVFLAIVLLMTLWLRHTVILRLRRTEVALRHMEANSDLRTPPEVSGRDEVTGVSKAIGGLVARLEQFIHDTRKAAMSLDERARILEEEAETVQLASRQTRDQVADVSESMNEITVQADNVDLAARESRTTIATAAKGNRGVQQGLRRSEDAADHTISVIGEVSAAIQGLSSSTGKVEQVVSVIAEIAEQTNLLALNAAIEAARAGEHGRGFAVVADEVRTLSRRTADSTGEIRQWVGELVGNVEGIEQRLQLMHRAGDENRLELNNLREHLESLNEHFSRLEALSQNIDGAVVAQRENIERVGRRSNTLTQSADRLVGSVGQTREVSDALRLESGAIREIVGRFRVREA</sequence>
<evidence type="ECO:0000259" key="10">
    <source>
        <dbReference type="PROSITE" id="PS50111"/>
    </source>
</evidence>
<feature type="transmembrane region" description="Helical" evidence="9">
    <location>
        <begin position="181"/>
        <end position="202"/>
    </location>
</feature>
<proteinExistence type="inferred from homology"/>
<dbReference type="SUPFAM" id="SSF58104">
    <property type="entry name" value="Methyl-accepting chemotaxis protein (MCP) signaling domain"/>
    <property type="match status" value="1"/>
</dbReference>
<dbReference type="Pfam" id="PF00672">
    <property type="entry name" value="HAMP"/>
    <property type="match status" value="1"/>
</dbReference>
<evidence type="ECO:0000256" key="1">
    <source>
        <dbReference type="ARBA" id="ARBA00004141"/>
    </source>
</evidence>
<keyword evidence="5 7" id="KW-0807">Transducer</keyword>
<dbReference type="InterPro" id="IPR004089">
    <property type="entry name" value="MCPsignal_dom"/>
</dbReference>
<evidence type="ECO:0000259" key="11">
    <source>
        <dbReference type="PROSITE" id="PS50885"/>
    </source>
</evidence>
<reference evidence="13" key="1">
    <citation type="journal article" date="2019" name="Int. J. Syst. Evol. Microbiol.">
        <title>The Global Catalogue of Microorganisms (GCM) 10K type strain sequencing project: providing services to taxonomists for standard genome sequencing and annotation.</title>
        <authorList>
            <consortium name="The Broad Institute Genomics Platform"/>
            <consortium name="The Broad Institute Genome Sequencing Center for Infectious Disease"/>
            <person name="Wu L."/>
            <person name="Ma J."/>
        </authorList>
    </citation>
    <scope>NUCLEOTIDE SEQUENCE [LARGE SCALE GENOMIC DNA]</scope>
    <source>
        <strain evidence="13">CECT 7297</strain>
    </source>
</reference>
<dbReference type="PROSITE" id="PS50111">
    <property type="entry name" value="CHEMOTAXIS_TRANSDUC_2"/>
    <property type="match status" value="1"/>
</dbReference>
<dbReference type="Pfam" id="PF00015">
    <property type="entry name" value="MCPsignal"/>
    <property type="match status" value="1"/>
</dbReference>
<keyword evidence="2 9" id="KW-0812">Transmembrane</keyword>
<evidence type="ECO:0000256" key="6">
    <source>
        <dbReference type="ARBA" id="ARBA00029447"/>
    </source>
</evidence>
<dbReference type="Gene3D" id="1.10.287.950">
    <property type="entry name" value="Methyl-accepting chemotaxis protein"/>
    <property type="match status" value="1"/>
</dbReference>
<evidence type="ECO:0000256" key="4">
    <source>
        <dbReference type="ARBA" id="ARBA00023136"/>
    </source>
</evidence>
<dbReference type="EMBL" id="JBHSDI010000011">
    <property type="protein sequence ID" value="MFC4258970.1"/>
    <property type="molecule type" value="Genomic_DNA"/>
</dbReference>
<dbReference type="PANTHER" id="PTHR32089:SF119">
    <property type="entry name" value="METHYL-ACCEPTING CHEMOTAXIS PROTEIN CTPL"/>
    <property type="match status" value="1"/>
</dbReference>
<gene>
    <name evidence="12" type="ORF">ACFOZ5_08005</name>
</gene>
<dbReference type="InterPro" id="IPR003660">
    <property type="entry name" value="HAMP_dom"/>
</dbReference>